<evidence type="ECO:0000256" key="2">
    <source>
        <dbReference type="ARBA" id="ARBA00023002"/>
    </source>
</evidence>
<feature type="domain" description="Nitroreductase" evidence="3">
    <location>
        <begin position="221"/>
        <end position="305"/>
    </location>
</feature>
<dbReference type="OrthoDB" id="9809288at2"/>
<gene>
    <name evidence="4" type="ORF">D7322_24900</name>
</gene>
<organism evidence="4 5">
    <name type="scientific">Sphingobacterium puteale</name>
    <dbReference type="NCBI Taxonomy" id="2420510"/>
    <lineage>
        <taxon>Bacteria</taxon>
        <taxon>Pseudomonadati</taxon>
        <taxon>Bacteroidota</taxon>
        <taxon>Sphingobacteriia</taxon>
        <taxon>Sphingobacteriales</taxon>
        <taxon>Sphingobacteriaceae</taxon>
        <taxon>Sphingobacterium</taxon>
    </lineage>
</organism>
<dbReference type="PANTHER" id="PTHR43673">
    <property type="entry name" value="NAD(P)H NITROREDUCTASE YDGI-RELATED"/>
    <property type="match status" value="1"/>
</dbReference>
<dbReference type="EMBL" id="RBWS01000025">
    <property type="protein sequence ID" value="RKO68850.1"/>
    <property type="molecule type" value="Genomic_DNA"/>
</dbReference>
<feature type="domain" description="Nitroreductase" evidence="3">
    <location>
        <begin position="162"/>
        <end position="215"/>
    </location>
</feature>
<accession>A0A420VR69</accession>
<evidence type="ECO:0000259" key="3">
    <source>
        <dbReference type="Pfam" id="PF00881"/>
    </source>
</evidence>
<dbReference type="Pfam" id="PF00881">
    <property type="entry name" value="Nitroreductase"/>
    <property type="match status" value="2"/>
</dbReference>
<proteinExistence type="inferred from homology"/>
<keyword evidence="5" id="KW-1185">Reference proteome</keyword>
<dbReference type="InterPro" id="IPR000415">
    <property type="entry name" value="Nitroreductase-like"/>
</dbReference>
<keyword evidence="2" id="KW-0560">Oxidoreductase</keyword>
<dbReference type="AlphaFoldDB" id="A0A420VR69"/>
<name>A0A420VR69_9SPHI</name>
<dbReference type="Gene3D" id="3.40.109.10">
    <property type="entry name" value="NADH Oxidase"/>
    <property type="match status" value="1"/>
</dbReference>
<dbReference type="PANTHER" id="PTHR43673:SF10">
    <property type="entry name" value="NADH DEHYDROGENASE_NAD(P)H NITROREDUCTASE XCC3605-RELATED"/>
    <property type="match status" value="1"/>
</dbReference>
<reference evidence="4 5" key="1">
    <citation type="submission" date="2018-10" db="EMBL/GenBank/DDBJ databases">
        <title>Sphingobacterium sp. M05W1-28.</title>
        <authorList>
            <person name="Cai H."/>
        </authorList>
    </citation>
    <scope>NUCLEOTIDE SEQUENCE [LARGE SCALE GENOMIC DNA]</scope>
    <source>
        <strain evidence="4 5">M05W1-28</strain>
    </source>
</reference>
<dbReference type="CDD" id="cd02062">
    <property type="entry name" value="Nitro_FMN_reductase"/>
    <property type="match status" value="1"/>
</dbReference>
<dbReference type="SUPFAM" id="SSF55469">
    <property type="entry name" value="FMN-dependent nitroreductase-like"/>
    <property type="match status" value="1"/>
</dbReference>
<comment type="similarity">
    <text evidence="1">Belongs to the nitroreductase family.</text>
</comment>
<evidence type="ECO:0000256" key="1">
    <source>
        <dbReference type="ARBA" id="ARBA00007118"/>
    </source>
</evidence>
<dbReference type="Proteomes" id="UP000282423">
    <property type="component" value="Unassembled WGS sequence"/>
</dbReference>
<protein>
    <recommendedName>
        <fullName evidence="3">Nitroreductase domain-containing protein</fullName>
    </recommendedName>
</protein>
<dbReference type="GO" id="GO:0016491">
    <property type="term" value="F:oxidoreductase activity"/>
    <property type="evidence" value="ECO:0007669"/>
    <property type="project" value="UniProtKB-KW"/>
</dbReference>
<comment type="caution">
    <text evidence="4">The sequence shown here is derived from an EMBL/GenBank/DDBJ whole genome shotgun (WGS) entry which is preliminary data.</text>
</comment>
<sequence length="328" mass="38405">MNRIKAILGKNALVYMRVFRIYYYDLVRFYKYSNVKQLFSNEDAYKGRLTILYHVIEKGLTMPETRLGFGLPVIKDLIDLLQKFKKEGYDIRCLEYQHSKKVLGEYFYFHQEQAFTLPEEITQQYQEFSNSIVQSPQVHQLRFTREEYFKYKDHPFDLFSSSRYSCRNYSSRPIPSEILKKCIGLAMKSPTSCNRQLNRIYVITSPEVKEEVLKLQYGNRGFGHLASTLFILTANISYFQGPNDRNESYINTGMFAMSLLNALHHHEIGACPLNWSVDHKRDARLRKLLHIPDNERIGLVISAGYLPDTLEIASSPRLEVDQITKFFA</sequence>
<dbReference type="InterPro" id="IPR029479">
    <property type="entry name" value="Nitroreductase"/>
</dbReference>
<evidence type="ECO:0000313" key="4">
    <source>
        <dbReference type="EMBL" id="RKO68850.1"/>
    </source>
</evidence>
<evidence type="ECO:0000313" key="5">
    <source>
        <dbReference type="Proteomes" id="UP000282423"/>
    </source>
</evidence>
<dbReference type="RefSeq" id="WP_121126890.1">
    <property type="nucleotide sequence ID" value="NZ_RBWS01000025.1"/>
</dbReference>